<accession>A0A9P1D3L6</accession>
<proteinExistence type="predicted"/>
<protein>
    <submittedName>
        <fullName evidence="1">Uncharacterized protein</fullName>
    </submittedName>
</protein>
<evidence type="ECO:0000313" key="1">
    <source>
        <dbReference type="EMBL" id="CAI4002355.1"/>
    </source>
</evidence>
<gene>
    <name evidence="1" type="ORF">C1SCF055_LOCUS28314</name>
</gene>
<reference evidence="2" key="2">
    <citation type="submission" date="2024-04" db="EMBL/GenBank/DDBJ databases">
        <authorList>
            <person name="Chen Y."/>
            <person name="Shah S."/>
            <person name="Dougan E. K."/>
            <person name="Thang M."/>
            <person name="Chan C."/>
        </authorList>
    </citation>
    <scope>NUCLEOTIDE SEQUENCE [LARGE SCALE GENOMIC DNA]</scope>
</reference>
<dbReference type="EMBL" id="CAMXCT010003090">
    <property type="protein sequence ID" value="CAI4002355.1"/>
    <property type="molecule type" value="Genomic_DNA"/>
</dbReference>
<evidence type="ECO:0000313" key="3">
    <source>
        <dbReference type="Proteomes" id="UP001152797"/>
    </source>
</evidence>
<organism evidence="1">
    <name type="scientific">Cladocopium goreaui</name>
    <dbReference type="NCBI Taxonomy" id="2562237"/>
    <lineage>
        <taxon>Eukaryota</taxon>
        <taxon>Sar</taxon>
        <taxon>Alveolata</taxon>
        <taxon>Dinophyceae</taxon>
        <taxon>Suessiales</taxon>
        <taxon>Symbiodiniaceae</taxon>
        <taxon>Cladocopium</taxon>
    </lineage>
</organism>
<sequence length="328" mass="36159">MGVEEPEWEPRIVRPYKASSPALDVGPVSLQQASAYSSSIFALLGLTSPEFLDILTQRQLTPLIKADPFLLTPRRPTWPVALERQGDDKQRDFYLGDGGLVENGGLPEAIRSGAKCSIVLLNNIRPPDVSVVGDWCNVSDVVKQNPLSLLGPAALGFPEKDGPLYDYFGIFLQLGDATLKTIGFDFTNNQLFETHLIFDLFCEATTLTAQGKPAVVHKNYTTLENKHWGIKAGTEVDVLFVFTQISEDWLEQLDPATKEAILNGDFNTKGNVNGFPWPFPFPHLSTFQPQGEGAESTAIGIEQANLYASLTEYSLRVNEPKLRQCMGL</sequence>
<name>A0A9P1D3L6_9DINO</name>
<dbReference type="AlphaFoldDB" id="A0A9P1D3L6"/>
<evidence type="ECO:0000313" key="2">
    <source>
        <dbReference type="EMBL" id="CAL1155730.1"/>
    </source>
</evidence>
<keyword evidence="3" id="KW-1185">Reference proteome</keyword>
<dbReference type="Proteomes" id="UP001152797">
    <property type="component" value="Unassembled WGS sequence"/>
</dbReference>
<dbReference type="EMBL" id="CAMXCT020003090">
    <property type="protein sequence ID" value="CAL1155730.1"/>
    <property type="molecule type" value="Genomic_DNA"/>
</dbReference>
<dbReference type="EMBL" id="CAMXCT030003090">
    <property type="protein sequence ID" value="CAL4789667.1"/>
    <property type="molecule type" value="Genomic_DNA"/>
</dbReference>
<reference evidence="1" key="1">
    <citation type="submission" date="2022-10" db="EMBL/GenBank/DDBJ databases">
        <authorList>
            <person name="Chen Y."/>
            <person name="Dougan E. K."/>
            <person name="Chan C."/>
            <person name="Rhodes N."/>
            <person name="Thang M."/>
        </authorList>
    </citation>
    <scope>NUCLEOTIDE SEQUENCE</scope>
</reference>
<comment type="caution">
    <text evidence="1">The sequence shown here is derived from an EMBL/GenBank/DDBJ whole genome shotgun (WGS) entry which is preliminary data.</text>
</comment>